<dbReference type="Gene3D" id="3.40.630.30">
    <property type="match status" value="1"/>
</dbReference>
<evidence type="ECO:0000256" key="2">
    <source>
        <dbReference type="ARBA" id="ARBA00022679"/>
    </source>
</evidence>
<dbReference type="Proteomes" id="UP000483004">
    <property type="component" value="Unassembled WGS sequence"/>
</dbReference>
<dbReference type="Pfam" id="PF00583">
    <property type="entry name" value="Acetyltransf_1"/>
    <property type="match status" value="1"/>
</dbReference>
<dbReference type="GO" id="GO:0008080">
    <property type="term" value="F:N-acetyltransferase activity"/>
    <property type="evidence" value="ECO:0007669"/>
    <property type="project" value="TreeGrafter"/>
</dbReference>
<comment type="caution">
    <text evidence="6">The sequence shown here is derived from an EMBL/GenBank/DDBJ whole genome shotgun (WGS) entry which is preliminary data.</text>
</comment>
<dbReference type="InterPro" id="IPR016181">
    <property type="entry name" value="Acyl_CoA_acyltransferase"/>
</dbReference>
<feature type="domain" description="N-acetyltransferase" evidence="5">
    <location>
        <begin position="1"/>
        <end position="156"/>
    </location>
</feature>
<dbReference type="EMBL" id="WBMR01000051">
    <property type="protein sequence ID" value="KAB2379780.1"/>
    <property type="molecule type" value="Genomic_DNA"/>
</dbReference>
<keyword evidence="7" id="KW-1185">Reference proteome</keyword>
<sequence length="156" mass="17686">MIRPAAPDDVPAILRLIRELAEYERALHEVKATEEQLHARLFGDDPRAHVLIAEHEGRVAGFAVWFLTFSTWNGTHGIYLEDLFVDPGVRGHGYGKALLTELARIADERGYERVEWAVLDWNEPAIGFYKALGARPQDEWTTYRLTGEALTDLARS</sequence>
<evidence type="ECO:0000313" key="7">
    <source>
        <dbReference type="Proteomes" id="UP000483004"/>
    </source>
</evidence>
<evidence type="ECO:0000256" key="3">
    <source>
        <dbReference type="ARBA" id="ARBA00023315"/>
    </source>
</evidence>
<dbReference type="PANTHER" id="PTHR10545:SF29">
    <property type="entry name" value="GH14572P-RELATED"/>
    <property type="match status" value="1"/>
</dbReference>
<evidence type="ECO:0000313" key="6">
    <source>
        <dbReference type="EMBL" id="KAB2379780.1"/>
    </source>
</evidence>
<keyword evidence="2 6" id="KW-0808">Transferase</keyword>
<dbReference type="FunFam" id="3.40.630.30:FF:000064">
    <property type="entry name" value="GNAT family acetyltransferase"/>
    <property type="match status" value="1"/>
</dbReference>
<name>A0A6L3W0Z7_9ACTN</name>
<proteinExistence type="inferred from homology"/>
<organism evidence="6 7">
    <name type="scientific">Actinomadura montaniterrae</name>
    <dbReference type="NCBI Taxonomy" id="1803903"/>
    <lineage>
        <taxon>Bacteria</taxon>
        <taxon>Bacillati</taxon>
        <taxon>Actinomycetota</taxon>
        <taxon>Actinomycetes</taxon>
        <taxon>Streptosporangiales</taxon>
        <taxon>Thermomonosporaceae</taxon>
        <taxon>Actinomadura</taxon>
    </lineage>
</organism>
<dbReference type="InterPro" id="IPR000182">
    <property type="entry name" value="GNAT_dom"/>
</dbReference>
<dbReference type="OrthoDB" id="9805924at2"/>
<dbReference type="SUPFAM" id="SSF55729">
    <property type="entry name" value="Acyl-CoA N-acyltransferases (Nat)"/>
    <property type="match status" value="1"/>
</dbReference>
<dbReference type="CDD" id="cd04301">
    <property type="entry name" value="NAT_SF"/>
    <property type="match status" value="1"/>
</dbReference>
<evidence type="ECO:0000259" key="5">
    <source>
        <dbReference type="PROSITE" id="PS51186"/>
    </source>
</evidence>
<gene>
    <name evidence="6" type="ORF">F9B16_19300</name>
</gene>
<accession>A0A6L3W0Z7</accession>
<dbReference type="PROSITE" id="PS51186">
    <property type="entry name" value="GNAT"/>
    <property type="match status" value="1"/>
</dbReference>
<dbReference type="PANTHER" id="PTHR10545">
    <property type="entry name" value="DIAMINE N-ACETYLTRANSFERASE"/>
    <property type="match status" value="1"/>
</dbReference>
<protein>
    <submittedName>
        <fullName evidence="6">GNAT family N-acetyltransferase</fullName>
    </submittedName>
</protein>
<dbReference type="AlphaFoldDB" id="A0A6L3W0Z7"/>
<comment type="similarity">
    <text evidence="1">Belongs to the acetyltransferase family.</text>
</comment>
<keyword evidence="4" id="KW-0175">Coiled coil</keyword>
<dbReference type="RefSeq" id="WP_151541482.1">
    <property type="nucleotide sequence ID" value="NZ_WBMR01000051.1"/>
</dbReference>
<reference evidence="6 7" key="1">
    <citation type="submission" date="2019-09" db="EMBL/GenBank/DDBJ databases">
        <title>Actinomadura physcomitrii sp. nov., a novel actinomycete isolated from moss [Physcomitrium sphaericum (Ludw) Fuernr].</title>
        <authorList>
            <person name="Liu C."/>
            <person name="Zhuang X."/>
        </authorList>
    </citation>
    <scope>NUCLEOTIDE SEQUENCE [LARGE SCALE GENOMIC DNA]</scope>
    <source>
        <strain evidence="6 7">CYP1-1B</strain>
    </source>
</reference>
<evidence type="ECO:0000256" key="4">
    <source>
        <dbReference type="SAM" id="Coils"/>
    </source>
</evidence>
<keyword evidence="3" id="KW-0012">Acyltransferase</keyword>
<feature type="coiled-coil region" evidence="4">
    <location>
        <begin position="13"/>
        <end position="40"/>
    </location>
</feature>
<dbReference type="InterPro" id="IPR051016">
    <property type="entry name" value="Diverse_Substrate_AcTransf"/>
</dbReference>
<evidence type="ECO:0000256" key="1">
    <source>
        <dbReference type="ARBA" id="ARBA00008694"/>
    </source>
</evidence>